<evidence type="ECO:0000313" key="2">
    <source>
        <dbReference type="EMBL" id="KAB1088864.1"/>
    </source>
</evidence>
<evidence type="ECO:0000313" key="3">
    <source>
        <dbReference type="Proteomes" id="UP000386575"/>
    </source>
</evidence>
<dbReference type="Pfam" id="PF00583">
    <property type="entry name" value="Acetyltransf_1"/>
    <property type="match status" value="1"/>
</dbReference>
<dbReference type="InterPro" id="IPR016181">
    <property type="entry name" value="Acyl_CoA_acyltransferase"/>
</dbReference>
<dbReference type="InterPro" id="IPR000182">
    <property type="entry name" value="GNAT_dom"/>
</dbReference>
<organism evidence="2 3">
    <name type="scientific">Neorhizobium galegae</name>
    <name type="common">Rhizobium galegae</name>
    <dbReference type="NCBI Taxonomy" id="399"/>
    <lineage>
        <taxon>Bacteria</taxon>
        <taxon>Pseudomonadati</taxon>
        <taxon>Pseudomonadota</taxon>
        <taxon>Alphaproteobacteria</taxon>
        <taxon>Hyphomicrobiales</taxon>
        <taxon>Rhizobiaceae</taxon>
        <taxon>Rhizobium/Agrobacterium group</taxon>
        <taxon>Neorhizobium</taxon>
    </lineage>
</organism>
<dbReference type="PROSITE" id="PS51186">
    <property type="entry name" value="GNAT"/>
    <property type="match status" value="1"/>
</dbReference>
<name>A0A6A1TZJ1_NEOGA</name>
<dbReference type="PANTHER" id="PTHR47237:SF1">
    <property type="entry name" value="SLL0310 PROTEIN"/>
    <property type="match status" value="1"/>
</dbReference>
<dbReference type="RefSeq" id="WP_151045450.1">
    <property type="nucleotide sequence ID" value="NZ_VZUL01000002.1"/>
</dbReference>
<feature type="domain" description="N-acetyltransferase" evidence="1">
    <location>
        <begin position="5"/>
        <end position="138"/>
    </location>
</feature>
<dbReference type="InterPro" id="IPR041496">
    <property type="entry name" value="YitH/HolE_GNAT"/>
</dbReference>
<protein>
    <submittedName>
        <fullName evidence="2">GNAT family N-acetyltransferase</fullName>
    </submittedName>
</protein>
<sequence length="278" mass="30081">MKTHPTIRALTSFEVEQLVDWARIEGWNPGLVDAPALHAADPQGFIGCFVDGQMAAGISAVRYGSDFGFIGLYITRPDFRGKGFGRKVWDAGMAHLDSRTIGLDGVPEQQANYRSMGFEPAYETFRWSGSLAGSRDTDVTAITDDLVAAVLGYDQAFFPAERGAFLTAWLKPPRAAKVIIRDGNVCGYAVCRKCHNGYKVGPLFAQAAADAQKLLSACAAEIGDETLHVDVPASQTEFSAYLEAHRFVKGFTTARMYRGTAPAVRMPGVFGITTLELG</sequence>
<dbReference type="GO" id="GO:0016747">
    <property type="term" value="F:acyltransferase activity, transferring groups other than amino-acyl groups"/>
    <property type="evidence" value="ECO:0007669"/>
    <property type="project" value="InterPro"/>
</dbReference>
<dbReference type="SUPFAM" id="SSF55729">
    <property type="entry name" value="Acyl-CoA N-acyltransferases (Nat)"/>
    <property type="match status" value="1"/>
</dbReference>
<reference evidence="2 3" key="1">
    <citation type="submission" date="2019-09" db="EMBL/GenBank/DDBJ databases">
        <title>Genome sequencing of Ng87 strain.</title>
        <authorList>
            <person name="Karasev E.S."/>
            <person name="Andronov E."/>
        </authorList>
    </citation>
    <scope>NUCLEOTIDE SEQUENCE [LARGE SCALE GENOMIC DNA]</scope>
    <source>
        <strain evidence="2 3">Ng87</strain>
    </source>
</reference>
<dbReference type="AlphaFoldDB" id="A0A6A1TZJ1"/>
<dbReference type="EMBL" id="VZUL01000002">
    <property type="protein sequence ID" value="KAB1088864.1"/>
    <property type="molecule type" value="Genomic_DNA"/>
</dbReference>
<dbReference type="Pfam" id="PF18014">
    <property type="entry name" value="Acetyltransf_18"/>
    <property type="match status" value="1"/>
</dbReference>
<proteinExistence type="predicted"/>
<dbReference type="Gene3D" id="3.40.630.90">
    <property type="match status" value="1"/>
</dbReference>
<dbReference type="InterPro" id="IPR052729">
    <property type="entry name" value="Acyl/Acetyltrans_Enzymes"/>
</dbReference>
<dbReference type="CDD" id="cd04301">
    <property type="entry name" value="NAT_SF"/>
    <property type="match status" value="1"/>
</dbReference>
<comment type="caution">
    <text evidence="2">The sequence shown here is derived from an EMBL/GenBank/DDBJ whole genome shotgun (WGS) entry which is preliminary data.</text>
</comment>
<accession>A0A6A1TZJ1</accession>
<gene>
    <name evidence="2" type="ORF">F4V91_22290</name>
</gene>
<evidence type="ECO:0000259" key="1">
    <source>
        <dbReference type="PROSITE" id="PS51186"/>
    </source>
</evidence>
<dbReference type="PANTHER" id="PTHR47237">
    <property type="entry name" value="SLL0310 PROTEIN"/>
    <property type="match status" value="1"/>
</dbReference>
<keyword evidence="2" id="KW-0808">Transferase</keyword>
<dbReference type="Proteomes" id="UP000386575">
    <property type="component" value="Unassembled WGS sequence"/>
</dbReference>
<dbReference type="Gene3D" id="3.40.630.30">
    <property type="match status" value="1"/>
</dbReference>